<name>A0A5N6E6R5_9EURO</name>
<evidence type="ECO:0000313" key="1">
    <source>
        <dbReference type="EMBL" id="KAB8212815.1"/>
    </source>
</evidence>
<gene>
    <name evidence="1" type="ORF">BDV33DRAFT_186096</name>
</gene>
<accession>A0A5N6E6R5</accession>
<keyword evidence="2" id="KW-1185">Reference proteome</keyword>
<dbReference type="Proteomes" id="UP000326799">
    <property type="component" value="Unassembled WGS sequence"/>
</dbReference>
<protein>
    <submittedName>
        <fullName evidence="1">Uncharacterized protein</fullName>
    </submittedName>
</protein>
<proteinExistence type="predicted"/>
<evidence type="ECO:0000313" key="2">
    <source>
        <dbReference type="Proteomes" id="UP000326799"/>
    </source>
</evidence>
<reference evidence="1 2" key="1">
    <citation type="submission" date="2019-04" db="EMBL/GenBank/DDBJ databases">
        <title>Fungal friends and foes A comparative genomics study of 23 Aspergillus species from section Flavi.</title>
        <authorList>
            <consortium name="DOE Joint Genome Institute"/>
            <person name="Kjaerbolling I."/>
            <person name="Vesth T.C."/>
            <person name="Frisvad J.C."/>
            <person name="Nybo J.L."/>
            <person name="Theobald S."/>
            <person name="Kildgaard S."/>
            <person name="Petersen T.I."/>
            <person name="Kuo A."/>
            <person name="Sato A."/>
            <person name="Lyhne E.K."/>
            <person name="Kogle M.E."/>
            <person name="Wiebenga A."/>
            <person name="Kun R.S."/>
            <person name="Lubbers R.J."/>
            <person name="Makela M.R."/>
            <person name="Barry K."/>
            <person name="Chovatia M."/>
            <person name="Clum A."/>
            <person name="Daum C."/>
            <person name="Haridas S."/>
            <person name="He G."/>
            <person name="LaButti K."/>
            <person name="Lipzen A."/>
            <person name="Mondo S."/>
            <person name="Pangilinan J."/>
            <person name="Riley R."/>
            <person name="Salamov A."/>
            <person name="Simmons B.A."/>
            <person name="Magnuson J.K."/>
            <person name="Henrissat B."/>
            <person name="Mortensen U.H."/>
            <person name="Larsen T.O."/>
            <person name="De vries R.P."/>
            <person name="Grigoriev I.V."/>
            <person name="Machida M."/>
            <person name="Baker S.E."/>
            <person name="Andersen M.R."/>
        </authorList>
    </citation>
    <scope>NUCLEOTIDE SEQUENCE [LARGE SCALE GENOMIC DNA]</scope>
    <source>
        <strain evidence="1 2">CBS 126849</strain>
    </source>
</reference>
<dbReference type="EMBL" id="ML733858">
    <property type="protein sequence ID" value="KAB8212815.1"/>
    <property type="molecule type" value="Genomic_DNA"/>
</dbReference>
<dbReference type="AlphaFoldDB" id="A0A5N6E6R5"/>
<organism evidence="1 2">
    <name type="scientific">Aspergillus novoparasiticus</name>
    <dbReference type="NCBI Taxonomy" id="986946"/>
    <lineage>
        <taxon>Eukaryota</taxon>
        <taxon>Fungi</taxon>
        <taxon>Dikarya</taxon>
        <taxon>Ascomycota</taxon>
        <taxon>Pezizomycotina</taxon>
        <taxon>Eurotiomycetes</taxon>
        <taxon>Eurotiomycetidae</taxon>
        <taxon>Eurotiales</taxon>
        <taxon>Aspergillaceae</taxon>
        <taxon>Aspergillus</taxon>
        <taxon>Aspergillus subgen. Circumdati</taxon>
    </lineage>
</organism>
<sequence length="151" mass="16846">MSSIEPSFNLVESIPKMPELVSSTTSCLDEVFDFIQSLHPSPSSTIAVFKPTHGFERIVETIRSEQEYSKVSFARKPKSIYPYRTQGLVYFPQQSTIGRKSFAVLIPLRVHGSAYIGGKSIETDCYYHIFQLSNITVSEGGKLVALVITYG</sequence>